<dbReference type="AlphaFoldDB" id="A0A835HZ48"/>
<gene>
    <name evidence="1" type="ORF">IFM89_031586</name>
</gene>
<dbReference type="Proteomes" id="UP000631114">
    <property type="component" value="Unassembled WGS sequence"/>
</dbReference>
<evidence type="ECO:0000313" key="1">
    <source>
        <dbReference type="EMBL" id="KAF9607082.1"/>
    </source>
</evidence>
<proteinExistence type="predicted"/>
<evidence type="ECO:0000313" key="2">
    <source>
        <dbReference type="Proteomes" id="UP000631114"/>
    </source>
</evidence>
<name>A0A835HZ48_9MAGN</name>
<protein>
    <submittedName>
        <fullName evidence="1">Uncharacterized protein</fullName>
    </submittedName>
</protein>
<accession>A0A835HZ48</accession>
<sequence>MLEFGIIQGYAGLMEDMMTGEVVSATTLTFSVISHKYFGSFAVQEPIEYKRNFKGSFNTLAIIALYGDHSLLYIQFSYWMVLLTLQSLRMKVELSLEIWHIKMLRMWDTLNTYMLIDLSTMYLSKLWTRLKVLELRGCDLSTSPAKPWPLISI</sequence>
<comment type="caution">
    <text evidence="1">The sequence shown here is derived from an EMBL/GenBank/DDBJ whole genome shotgun (WGS) entry which is preliminary data.</text>
</comment>
<keyword evidence="2" id="KW-1185">Reference proteome</keyword>
<organism evidence="1 2">
    <name type="scientific">Coptis chinensis</name>
    <dbReference type="NCBI Taxonomy" id="261450"/>
    <lineage>
        <taxon>Eukaryota</taxon>
        <taxon>Viridiplantae</taxon>
        <taxon>Streptophyta</taxon>
        <taxon>Embryophyta</taxon>
        <taxon>Tracheophyta</taxon>
        <taxon>Spermatophyta</taxon>
        <taxon>Magnoliopsida</taxon>
        <taxon>Ranunculales</taxon>
        <taxon>Ranunculaceae</taxon>
        <taxon>Coptidoideae</taxon>
        <taxon>Coptis</taxon>
    </lineage>
</organism>
<dbReference type="EMBL" id="JADFTS010000005">
    <property type="protein sequence ID" value="KAF9607082.1"/>
    <property type="molecule type" value="Genomic_DNA"/>
</dbReference>
<reference evidence="1 2" key="1">
    <citation type="submission" date="2020-10" db="EMBL/GenBank/DDBJ databases">
        <title>The Coptis chinensis genome and diversification of protoberbering-type alkaloids.</title>
        <authorList>
            <person name="Wang B."/>
            <person name="Shu S."/>
            <person name="Song C."/>
            <person name="Liu Y."/>
        </authorList>
    </citation>
    <scope>NUCLEOTIDE SEQUENCE [LARGE SCALE GENOMIC DNA]</scope>
    <source>
        <strain evidence="1">HL-2020</strain>
        <tissue evidence="1">Leaf</tissue>
    </source>
</reference>